<evidence type="ECO:0000256" key="1">
    <source>
        <dbReference type="PIRNR" id="PIRNR006386"/>
    </source>
</evidence>
<dbReference type="CDD" id="cd03022">
    <property type="entry name" value="DsbA_HCCA_Iso"/>
    <property type="match status" value="1"/>
</dbReference>
<dbReference type="Gene3D" id="3.40.30.10">
    <property type="entry name" value="Glutaredoxin"/>
    <property type="match status" value="1"/>
</dbReference>
<keyword evidence="4" id="KW-1185">Reference proteome</keyword>
<sequence>MAAPIEFYFDFASPYGYLAATQIDALGARAGRTVDWKPILLGAVFKVTGQRPLMERPLAGDYLLHDVPRFARLLGVKLTIPERMPIAALAACRAFWWLQPDRPELARLLAQAVYRAHWGEGRDLGPAEAVAEVAADLGIDPAALAEGLQDPTVKERLRAANEEAVAKGVFGSPFFIADGEPFWGADRMGQLERWLETGGW</sequence>
<dbReference type="EMBL" id="JBHTCM010000029">
    <property type="protein sequence ID" value="MFC7335455.1"/>
    <property type="molecule type" value="Genomic_DNA"/>
</dbReference>
<dbReference type="EC" id="5.99.1.4" evidence="1"/>
<dbReference type="SUPFAM" id="SSF52833">
    <property type="entry name" value="Thioredoxin-like"/>
    <property type="match status" value="1"/>
</dbReference>
<dbReference type="InterPro" id="IPR014440">
    <property type="entry name" value="HCCAis_GSTk"/>
</dbReference>
<accession>A0ABW2L1K1</accession>
<dbReference type="PIRSF" id="PIRSF006386">
    <property type="entry name" value="HCCAis_GSTk"/>
    <property type="match status" value="1"/>
</dbReference>
<comment type="catalytic activity">
    <reaction evidence="1">
        <text>2-hydroxychromene-2-carboxylate = (3E)-4-(2-hydroxyphenyl)-2-oxobut-3-enoate</text>
        <dbReference type="Rhea" id="RHEA:27401"/>
        <dbReference type="ChEBI" id="CHEBI:59350"/>
        <dbReference type="ChEBI" id="CHEBI:59353"/>
        <dbReference type="EC" id="5.99.1.4"/>
    </reaction>
</comment>
<gene>
    <name evidence="3" type="ORF">ACFQPS_19960</name>
</gene>
<dbReference type="Pfam" id="PF01323">
    <property type="entry name" value="DSBA"/>
    <property type="match status" value="1"/>
</dbReference>
<proteinExistence type="inferred from homology"/>
<feature type="domain" description="DSBA-like thioredoxin" evidence="2">
    <location>
        <begin position="5"/>
        <end position="193"/>
    </location>
</feature>
<evidence type="ECO:0000313" key="3">
    <source>
        <dbReference type="EMBL" id="MFC7335455.1"/>
    </source>
</evidence>
<evidence type="ECO:0000313" key="4">
    <source>
        <dbReference type="Proteomes" id="UP001596456"/>
    </source>
</evidence>
<comment type="similarity">
    <text evidence="1">Belongs to the GST superfamily. NadH family.</text>
</comment>
<comment type="caution">
    <text evidence="3">The sequence shown here is derived from an EMBL/GenBank/DDBJ whole genome shotgun (WGS) entry which is preliminary data.</text>
</comment>
<dbReference type="RefSeq" id="WP_377361097.1">
    <property type="nucleotide sequence ID" value="NZ_JBHTCM010000029.1"/>
</dbReference>
<organism evidence="3 4">
    <name type="scientific">Rhodocista pekingensis</name>
    <dbReference type="NCBI Taxonomy" id="201185"/>
    <lineage>
        <taxon>Bacteria</taxon>
        <taxon>Pseudomonadati</taxon>
        <taxon>Pseudomonadota</taxon>
        <taxon>Alphaproteobacteria</taxon>
        <taxon>Rhodospirillales</taxon>
        <taxon>Azospirillaceae</taxon>
        <taxon>Rhodocista</taxon>
    </lineage>
</organism>
<dbReference type="PANTHER" id="PTHR42943:SF2">
    <property type="entry name" value="GLUTATHIONE S-TRANSFERASE KAPPA 1"/>
    <property type="match status" value="1"/>
</dbReference>
<dbReference type="InterPro" id="IPR036249">
    <property type="entry name" value="Thioredoxin-like_sf"/>
</dbReference>
<evidence type="ECO:0000259" key="2">
    <source>
        <dbReference type="Pfam" id="PF01323"/>
    </source>
</evidence>
<dbReference type="InterPro" id="IPR001853">
    <property type="entry name" value="DSBA-like_thioredoxin_dom"/>
</dbReference>
<dbReference type="PANTHER" id="PTHR42943">
    <property type="entry name" value="GLUTATHIONE S-TRANSFERASE KAPPA"/>
    <property type="match status" value="1"/>
</dbReference>
<protein>
    <recommendedName>
        <fullName evidence="1">2-hydroxychromene-2-carboxylate isomerase</fullName>
        <ecNumber evidence="1">5.99.1.4</ecNumber>
    </recommendedName>
</protein>
<name>A0ABW2L1K1_9PROT</name>
<dbReference type="GO" id="GO:0016853">
    <property type="term" value="F:isomerase activity"/>
    <property type="evidence" value="ECO:0007669"/>
    <property type="project" value="UniProtKB-KW"/>
</dbReference>
<dbReference type="Proteomes" id="UP001596456">
    <property type="component" value="Unassembled WGS sequence"/>
</dbReference>
<keyword evidence="1 3" id="KW-0413">Isomerase</keyword>
<dbReference type="InterPro" id="IPR051924">
    <property type="entry name" value="GST_Kappa/NadH"/>
</dbReference>
<dbReference type="InterPro" id="IPR044087">
    <property type="entry name" value="NahD-like"/>
</dbReference>
<reference evidence="4" key="1">
    <citation type="journal article" date="2019" name="Int. J. Syst. Evol. Microbiol.">
        <title>The Global Catalogue of Microorganisms (GCM) 10K type strain sequencing project: providing services to taxonomists for standard genome sequencing and annotation.</title>
        <authorList>
            <consortium name="The Broad Institute Genomics Platform"/>
            <consortium name="The Broad Institute Genome Sequencing Center for Infectious Disease"/>
            <person name="Wu L."/>
            <person name="Ma J."/>
        </authorList>
    </citation>
    <scope>NUCLEOTIDE SEQUENCE [LARGE SCALE GENOMIC DNA]</scope>
    <source>
        <strain evidence="4">CGMCC 1.16275</strain>
    </source>
</reference>